<dbReference type="EMBL" id="JAWZYT010001265">
    <property type="protein sequence ID" value="KAK4313829.1"/>
    <property type="molecule type" value="Genomic_DNA"/>
</dbReference>
<sequence length="112" mass="12702">MARRRLRRDFIIHIPRDEGWSVEPEVVDTGFYELFLDSETIGEATGTYSIGIGHYNMTEAVGRRRKLSLYWWLVLVACTGGLYWWLGSCVLLASVLLSSSSGHMAFSLVMPK</sequence>
<gene>
    <name evidence="2" type="ORF">Pmani_014853</name>
</gene>
<comment type="caution">
    <text evidence="2">The sequence shown here is derived from an EMBL/GenBank/DDBJ whole genome shotgun (WGS) entry which is preliminary data.</text>
</comment>
<evidence type="ECO:0000256" key="1">
    <source>
        <dbReference type="SAM" id="Phobius"/>
    </source>
</evidence>
<protein>
    <submittedName>
        <fullName evidence="2">Uncharacterized protein</fullName>
    </submittedName>
</protein>
<dbReference type="AlphaFoldDB" id="A0AAE1PUZ6"/>
<accession>A0AAE1PUZ6</accession>
<evidence type="ECO:0000313" key="3">
    <source>
        <dbReference type="Proteomes" id="UP001292094"/>
    </source>
</evidence>
<keyword evidence="1" id="KW-1133">Transmembrane helix</keyword>
<keyword evidence="1" id="KW-0472">Membrane</keyword>
<reference evidence="2" key="1">
    <citation type="submission" date="2023-11" db="EMBL/GenBank/DDBJ databases">
        <title>Genome assemblies of two species of porcelain crab, Petrolisthes cinctipes and Petrolisthes manimaculis (Anomura: Porcellanidae).</title>
        <authorList>
            <person name="Angst P."/>
        </authorList>
    </citation>
    <scope>NUCLEOTIDE SEQUENCE</scope>
    <source>
        <strain evidence="2">PB745_02</strain>
        <tissue evidence="2">Gill</tissue>
    </source>
</reference>
<name>A0AAE1PUZ6_9EUCA</name>
<organism evidence="2 3">
    <name type="scientific">Petrolisthes manimaculis</name>
    <dbReference type="NCBI Taxonomy" id="1843537"/>
    <lineage>
        <taxon>Eukaryota</taxon>
        <taxon>Metazoa</taxon>
        <taxon>Ecdysozoa</taxon>
        <taxon>Arthropoda</taxon>
        <taxon>Crustacea</taxon>
        <taxon>Multicrustacea</taxon>
        <taxon>Malacostraca</taxon>
        <taxon>Eumalacostraca</taxon>
        <taxon>Eucarida</taxon>
        <taxon>Decapoda</taxon>
        <taxon>Pleocyemata</taxon>
        <taxon>Anomura</taxon>
        <taxon>Galatheoidea</taxon>
        <taxon>Porcellanidae</taxon>
        <taxon>Petrolisthes</taxon>
    </lineage>
</organism>
<feature type="transmembrane region" description="Helical" evidence="1">
    <location>
        <begin position="67"/>
        <end position="85"/>
    </location>
</feature>
<proteinExistence type="predicted"/>
<keyword evidence="3" id="KW-1185">Reference proteome</keyword>
<dbReference type="Proteomes" id="UP001292094">
    <property type="component" value="Unassembled WGS sequence"/>
</dbReference>
<keyword evidence="1" id="KW-0812">Transmembrane</keyword>
<evidence type="ECO:0000313" key="2">
    <source>
        <dbReference type="EMBL" id="KAK4313829.1"/>
    </source>
</evidence>